<feature type="transmembrane region" description="Helical" evidence="1">
    <location>
        <begin position="45"/>
        <end position="68"/>
    </location>
</feature>
<dbReference type="GO" id="GO:0032259">
    <property type="term" value="P:methylation"/>
    <property type="evidence" value="ECO:0007669"/>
    <property type="project" value="UniProtKB-KW"/>
</dbReference>
<evidence type="ECO:0000259" key="2">
    <source>
        <dbReference type="Pfam" id="PF08241"/>
    </source>
</evidence>
<proteinExistence type="predicted"/>
<evidence type="ECO:0000313" key="3">
    <source>
        <dbReference type="EMBL" id="WGH75279.1"/>
    </source>
</evidence>
<dbReference type="InterPro" id="IPR013216">
    <property type="entry name" value="Methyltransf_11"/>
</dbReference>
<reference evidence="3 4" key="1">
    <citation type="submission" date="2023-04" db="EMBL/GenBank/DDBJ databases">
        <title>Tenacibaculum tangerinum sp. nov., isolated from sea tidal flat of South Korea.</title>
        <authorList>
            <person name="Lee S.H."/>
            <person name="Kim J.-J."/>
        </authorList>
    </citation>
    <scope>NUCLEOTIDE SEQUENCE [LARGE SCALE GENOMIC DNA]</scope>
    <source>
        <strain evidence="3 4">GRR-S3-23</strain>
    </source>
</reference>
<dbReference type="RefSeq" id="WP_279651165.1">
    <property type="nucleotide sequence ID" value="NZ_CP122539.1"/>
</dbReference>
<dbReference type="Pfam" id="PF08241">
    <property type="entry name" value="Methyltransf_11"/>
    <property type="match status" value="1"/>
</dbReference>
<evidence type="ECO:0000313" key="4">
    <source>
        <dbReference type="Proteomes" id="UP001232001"/>
    </source>
</evidence>
<accession>A0ABY8L1F4</accession>
<keyword evidence="4" id="KW-1185">Reference proteome</keyword>
<name>A0ABY8L1F4_9FLAO</name>
<keyword evidence="1" id="KW-0812">Transmembrane</keyword>
<keyword evidence="1" id="KW-1133">Transmembrane helix</keyword>
<protein>
    <submittedName>
        <fullName evidence="3">Methyltransferase domain-containing protein</fullName>
    </submittedName>
</protein>
<feature type="domain" description="Methyltransferase type 11" evidence="2">
    <location>
        <begin position="130"/>
        <end position="195"/>
    </location>
</feature>
<keyword evidence="3" id="KW-0808">Transferase</keyword>
<evidence type="ECO:0000256" key="1">
    <source>
        <dbReference type="SAM" id="Phobius"/>
    </source>
</evidence>
<gene>
    <name evidence="3" type="ORF">P8625_14575</name>
</gene>
<dbReference type="SUPFAM" id="SSF53335">
    <property type="entry name" value="S-adenosyl-L-methionine-dependent methyltransferases"/>
    <property type="match status" value="1"/>
</dbReference>
<organism evidence="3 4">
    <name type="scientific">Tenacibaculum tangerinum</name>
    <dbReference type="NCBI Taxonomy" id="3038772"/>
    <lineage>
        <taxon>Bacteria</taxon>
        <taxon>Pseudomonadati</taxon>
        <taxon>Bacteroidota</taxon>
        <taxon>Flavobacteriia</taxon>
        <taxon>Flavobacteriales</taxon>
        <taxon>Flavobacteriaceae</taxon>
        <taxon>Tenacibaculum</taxon>
    </lineage>
</organism>
<dbReference type="Gene3D" id="3.40.50.150">
    <property type="entry name" value="Vaccinia Virus protein VP39"/>
    <property type="match status" value="1"/>
</dbReference>
<dbReference type="Proteomes" id="UP001232001">
    <property type="component" value="Chromosome"/>
</dbReference>
<keyword evidence="3" id="KW-0489">Methyltransferase</keyword>
<feature type="transmembrane region" description="Helical" evidence="1">
    <location>
        <begin position="21"/>
        <end position="39"/>
    </location>
</feature>
<sequence>MEKRRRKFQGVVNILSFNRHFYSIGLIGLGFVVLSQYLFTYNHSLKWFLVIAFTYGLVAPLVVSAYVYDFSRYYDFNWIDKLNLRESVGSKIVNMNAGFDETSYILKEKFQESNLQVFDFYDEMKHTEQAIKIARKVSSVYPNTNIINTSKIPLEDTCVDFLFLLSAAHEIRSNKEKITFFKECSRVLKNSGKILVVEHLRDVPNFLAFSIGFTHFFSKKTWKNVFEKANLKLKEEIKFTPFVSVFVLENNNKN</sequence>
<dbReference type="GO" id="GO:0008168">
    <property type="term" value="F:methyltransferase activity"/>
    <property type="evidence" value="ECO:0007669"/>
    <property type="project" value="UniProtKB-KW"/>
</dbReference>
<dbReference type="EMBL" id="CP122539">
    <property type="protein sequence ID" value="WGH75279.1"/>
    <property type="molecule type" value="Genomic_DNA"/>
</dbReference>
<keyword evidence="1" id="KW-0472">Membrane</keyword>
<dbReference type="InterPro" id="IPR029063">
    <property type="entry name" value="SAM-dependent_MTases_sf"/>
</dbReference>